<dbReference type="Gene3D" id="3.90.420.10">
    <property type="entry name" value="Oxidoreductase, molybdopterin-binding domain"/>
    <property type="match status" value="1"/>
</dbReference>
<keyword evidence="3" id="KW-1185">Reference proteome</keyword>
<dbReference type="RefSeq" id="WP_043571673.1">
    <property type="nucleotide sequence ID" value="NZ_CP142381.1"/>
</dbReference>
<protein>
    <recommendedName>
        <fullName evidence="4">Oxidoreductase</fullName>
    </recommendedName>
</protein>
<organism evidence="2 3">
    <name type="scientific">Chromobacterium subtsugae</name>
    <dbReference type="NCBI Taxonomy" id="251747"/>
    <lineage>
        <taxon>Bacteria</taxon>
        <taxon>Pseudomonadati</taxon>
        <taxon>Pseudomonadota</taxon>
        <taxon>Betaproteobacteria</taxon>
        <taxon>Neisseriales</taxon>
        <taxon>Chromobacteriaceae</taxon>
        <taxon>Chromobacterium</taxon>
    </lineage>
</organism>
<evidence type="ECO:0000313" key="3">
    <source>
        <dbReference type="Proteomes" id="UP000711178"/>
    </source>
</evidence>
<accession>A0ABS7F946</accession>
<dbReference type="InterPro" id="IPR036374">
    <property type="entry name" value="OxRdtase_Mopterin-bd_sf"/>
</dbReference>
<dbReference type="GeneID" id="89688015"/>
<reference evidence="2 3" key="1">
    <citation type="submission" date="2021-05" db="EMBL/GenBank/DDBJ databases">
        <title>Draft Whole Genome Sequencing Of Biosensor Chromobacterium violaceum Strain CV026 Reveals A Regulatory RNA In Chromobacterium violaceum Phenotype Regulatory Network.</title>
        <authorList>
            <person name="Hong K.W."/>
            <person name="Chan K.G."/>
            <person name="Chang C.-Y."/>
        </authorList>
    </citation>
    <scope>NUCLEOTIDE SEQUENCE [LARGE SCALE GENOMIC DNA]</scope>
    <source>
        <strain evidence="2 3">ATCC 31532</strain>
    </source>
</reference>
<dbReference type="Proteomes" id="UP000711178">
    <property type="component" value="Unassembled WGS sequence"/>
</dbReference>
<evidence type="ECO:0000313" key="2">
    <source>
        <dbReference type="EMBL" id="MBW8286306.1"/>
    </source>
</evidence>
<sequence length="164" mass="18744">MLRRWLGVLFGILMASGAALAAEDPVILTVSGQIGKWTNNKSRTYEFRESDLQALSQHAITTRTSWTPEAVFSGPLMRDILRRVEARGGQVKFVALNDYAYTVSRDELEKYNVILARSFNHKPMAIKERGPLWLMYPLPDMPAEERGPLLDAKLIWQVYRITVY</sequence>
<dbReference type="EMBL" id="JAHDTB010000001">
    <property type="protein sequence ID" value="MBW8286306.1"/>
    <property type="molecule type" value="Genomic_DNA"/>
</dbReference>
<evidence type="ECO:0000256" key="1">
    <source>
        <dbReference type="SAM" id="SignalP"/>
    </source>
</evidence>
<name>A0ABS7F946_9NEIS</name>
<evidence type="ECO:0008006" key="4">
    <source>
        <dbReference type="Google" id="ProtNLM"/>
    </source>
</evidence>
<gene>
    <name evidence="2" type="ORF">KIF53_01470</name>
</gene>
<feature type="chain" id="PRO_5047370106" description="Oxidoreductase" evidence="1">
    <location>
        <begin position="22"/>
        <end position="164"/>
    </location>
</feature>
<proteinExistence type="predicted"/>
<comment type="caution">
    <text evidence="2">The sequence shown here is derived from an EMBL/GenBank/DDBJ whole genome shotgun (WGS) entry which is preliminary data.</text>
</comment>
<dbReference type="SUPFAM" id="SSF56524">
    <property type="entry name" value="Oxidoreductase molybdopterin-binding domain"/>
    <property type="match status" value="1"/>
</dbReference>
<keyword evidence="1" id="KW-0732">Signal</keyword>
<feature type="signal peptide" evidence="1">
    <location>
        <begin position="1"/>
        <end position="21"/>
    </location>
</feature>